<organism evidence="1 2">
    <name type="scientific">Erythrobacter longus</name>
    <dbReference type="NCBI Taxonomy" id="1044"/>
    <lineage>
        <taxon>Bacteria</taxon>
        <taxon>Pseudomonadati</taxon>
        <taxon>Pseudomonadota</taxon>
        <taxon>Alphaproteobacteria</taxon>
        <taxon>Sphingomonadales</taxon>
        <taxon>Erythrobacteraceae</taxon>
        <taxon>Erythrobacter/Porphyrobacter group</taxon>
        <taxon>Erythrobacter</taxon>
    </lineage>
</organism>
<dbReference type="eggNOG" id="ENOG50334U6">
    <property type="taxonomic scope" value="Bacteria"/>
</dbReference>
<proteinExistence type="predicted"/>
<dbReference type="AlphaFoldDB" id="A0A074MB25"/>
<sequence length="265" mass="27742">MLSIASLSLIAAAPPATGLEGLGREVSDEELSKMRGKFVRANNIHFFGVELLQSWQSADGVTVLATLQFTVDFANGAGNLDGALPMIQISWDRTCEDCGDATMDVGGLQTGSSFGLASDAMNSTFSIGRLEGVEGLVQTQEIAGSGNSVLNTLSVSVVPNGSIQSPSMGDVSSIDSSATLVTDGGEFIDFQVARNQLGIAMTRGNDSVRQGISGEMNQAAQHVILQSSLNSIRNEMAITIGVDDLRRAQQHNVQTALSAMKGRGM</sequence>
<reference evidence="1 2" key="1">
    <citation type="submission" date="2014-04" db="EMBL/GenBank/DDBJ databases">
        <title>A comprehensive comparison of genomes of Erythrobacter spp. strains.</title>
        <authorList>
            <person name="Zheng Q."/>
        </authorList>
    </citation>
    <scope>NUCLEOTIDE SEQUENCE [LARGE SCALE GENOMIC DNA]</scope>
    <source>
        <strain evidence="1 2">DSM 6997</strain>
    </source>
</reference>
<dbReference type="RefSeq" id="WP_034960846.1">
    <property type="nucleotide sequence ID" value="NZ_JMIW01000006.1"/>
</dbReference>
<keyword evidence="2" id="KW-1185">Reference proteome</keyword>
<accession>A0A074MB25</accession>
<evidence type="ECO:0000313" key="1">
    <source>
        <dbReference type="EMBL" id="KEO89048.1"/>
    </source>
</evidence>
<comment type="caution">
    <text evidence="1">The sequence shown here is derived from an EMBL/GenBank/DDBJ whole genome shotgun (WGS) entry which is preliminary data.</text>
</comment>
<dbReference type="OrthoDB" id="7594772at2"/>
<dbReference type="EMBL" id="JMIW01000006">
    <property type="protein sequence ID" value="KEO89048.1"/>
    <property type="molecule type" value="Genomic_DNA"/>
</dbReference>
<protein>
    <submittedName>
        <fullName evidence="1">Uncharacterized protein</fullName>
    </submittedName>
</protein>
<dbReference type="STRING" id="1044.EH31_13455"/>
<evidence type="ECO:0000313" key="2">
    <source>
        <dbReference type="Proteomes" id="UP000027647"/>
    </source>
</evidence>
<dbReference type="Proteomes" id="UP000027647">
    <property type="component" value="Unassembled WGS sequence"/>
</dbReference>
<gene>
    <name evidence="1" type="ORF">EH31_13455</name>
</gene>
<name>A0A074MB25_ERYLO</name>